<evidence type="ECO:0000256" key="1">
    <source>
        <dbReference type="ARBA" id="ARBA00022741"/>
    </source>
</evidence>
<dbReference type="KEGG" id="mfel:JPM2_2530"/>
<evidence type="ECO:0000256" key="2">
    <source>
        <dbReference type="ARBA" id="ARBA00022840"/>
    </source>
</evidence>
<dbReference type="InterPro" id="IPR008921">
    <property type="entry name" value="DNA_pol3_clamp-load_cplx_C"/>
</dbReference>
<proteinExistence type="predicted"/>
<dbReference type="SMART" id="SM00382">
    <property type="entry name" value="AAA"/>
    <property type="match status" value="1"/>
</dbReference>
<dbReference type="PANTHER" id="PTHR13779">
    <property type="entry name" value="WERNER HELICASE-INTERACTING PROTEIN 1 FAMILY MEMBER"/>
    <property type="match status" value="1"/>
</dbReference>
<dbReference type="InterPro" id="IPR051314">
    <property type="entry name" value="AAA_ATPase_RarA/MGS1/WRNIP1"/>
</dbReference>
<dbReference type="CDD" id="cd00009">
    <property type="entry name" value="AAA"/>
    <property type="match status" value="1"/>
</dbReference>
<dbReference type="RefSeq" id="WP_161553054.1">
    <property type="nucleotide sequence ID" value="NZ_AP022325.1"/>
</dbReference>
<evidence type="ECO:0000313" key="5">
    <source>
        <dbReference type="Proteomes" id="UP000464317"/>
    </source>
</evidence>
<dbReference type="Gene3D" id="1.10.8.60">
    <property type="match status" value="1"/>
</dbReference>
<dbReference type="InterPro" id="IPR032423">
    <property type="entry name" value="AAA_assoc_2"/>
</dbReference>
<dbReference type="Gene3D" id="1.20.272.10">
    <property type="match status" value="1"/>
</dbReference>
<dbReference type="GO" id="GO:0006261">
    <property type="term" value="P:DNA-templated DNA replication"/>
    <property type="evidence" value="ECO:0007669"/>
    <property type="project" value="TreeGrafter"/>
</dbReference>
<organism evidence="4 5">
    <name type="scientific">Mycoplasmopsis felis</name>
    <dbReference type="NCBI Taxonomy" id="33923"/>
    <lineage>
        <taxon>Bacteria</taxon>
        <taxon>Bacillati</taxon>
        <taxon>Mycoplasmatota</taxon>
        <taxon>Mycoplasmoidales</taxon>
        <taxon>Metamycoplasmataceae</taxon>
        <taxon>Mycoplasmopsis</taxon>
    </lineage>
</organism>
<dbReference type="GO" id="GO:0017116">
    <property type="term" value="F:single-stranded DNA helicase activity"/>
    <property type="evidence" value="ECO:0007669"/>
    <property type="project" value="TreeGrafter"/>
</dbReference>
<gene>
    <name evidence="4" type="ORF">JPM2_2530</name>
</gene>
<dbReference type="InterPro" id="IPR027417">
    <property type="entry name" value="P-loop_NTPase"/>
</dbReference>
<dbReference type="InterPro" id="IPR003593">
    <property type="entry name" value="AAA+_ATPase"/>
</dbReference>
<dbReference type="PANTHER" id="PTHR13779:SF7">
    <property type="entry name" value="ATPASE WRNIP1"/>
    <property type="match status" value="1"/>
</dbReference>
<dbReference type="SUPFAM" id="SSF48019">
    <property type="entry name" value="post-AAA+ oligomerization domain-like"/>
    <property type="match status" value="1"/>
</dbReference>
<dbReference type="GO" id="GO:0000731">
    <property type="term" value="P:DNA synthesis involved in DNA repair"/>
    <property type="evidence" value="ECO:0007669"/>
    <property type="project" value="TreeGrafter"/>
</dbReference>
<dbReference type="Gene3D" id="3.40.50.300">
    <property type="entry name" value="P-loop containing nucleotide triphosphate hydrolases"/>
    <property type="match status" value="1"/>
</dbReference>
<dbReference type="EMBL" id="AP022325">
    <property type="protein sequence ID" value="BBU47560.1"/>
    <property type="molecule type" value="Genomic_DNA"/>
</dbReference>
<keyword evidence="5" id="KW-1185">Reference proteome</keyword>
<sequence length="408" mass="46911">MDKNLANLLRPKKMDDIVGQNHLKSLLREVIVNKLTYSFLFFGESGTGKTSTAFVLVNELGLKYGYFNSTINSKKDLIDILENCDAIIIDEIHRLNKDKQDILLSYLEFDKIIVYATTTENPYFKVAPAVRSRMQILQFHKISEIEITQSLRNIINSHFNYLNISNDNLLNLARFSNGDLRASINNLQLLALLKKDNKEITQEDLKVIIPNISFYSDMNQSAHYDNLSAFHKSLRGSDVNASLYYGFLILKTGDIDGLFRRMLCVAYEDIGMANPNVALRTHNAIQVFERLGLPEGELPIANAIIDLASSPKSNSVVISRDNIKLFLESGRIYQIPKHLKDSHYASAKKLGDGINYLYPHDYHKNWVSQQYLPKEIENEIFYFPQDNKLEKDIKNYWTKLKEEITKEK</sequence>
<dbReference type="InterPro" id="IPR021886">
    <property type="entry name" value="MgsA_C"/>
</dbReference>
<dbReference type="GO" id="GO:0005524">
    <property type="term" value="F:ATP binding"/>
    <property type="evidence" value="ECO:0007669"/>
    <property type="project" value="UniProtKB-KW"/>
</dbReference>
<dbReference type="AlphaFoldDB" id="A0A809RV94"/>
<keyword evidence="2" id="KW-0067">ATP-binding</keyword>
<accession>A0A809RV94</accession>
<dbReference type="Pfam" id="PF05496">
    <property type="entry name" value="RuvB_N"/>
    <property type="match status" value="1"/>
</dbReference>
<dbReference type="GO" id="GO:0009378">
    <property type="term" value="F:four-way junction helicase activity"/>
    <property type="evidence" value="ECO:0007669"/>
    <property type="project" value="InterPro"/>
</dbReference>
<dbReference type="GO" id="GO:0006310">
    <property type="term" value="P:DNA recombination"/>
    <property type="evidence" value="ECO:0007669"/>
    <property type="project" value="InterPro"/>
</dbReference>
<dbReference type="Proteomes" id="UP000464317">
    <property type="component" value="Chromosome"/>
</dbReference>
<dbReference type="Pfam" id="PF12002">
    <property type="entry name" value="MgsA_C"/>
    <property type="match status" value="1"/>
</dbReference>
<evidence type="ECO:0000259" key="3">
    <source>
        <dbReference type="SMART" id="SM00382"/>
    </source>
</evidence>
<dbReference type="GO" id="GO:0008047">
    <property type="term" value="F:enzyme activator activity"/>
    <property type="evidence" value="ECO:0007669"/>
    <property type="project" value="TreeGrafter"/>
</dbReference>
<dbReference type="GO" id="GO:0003677">
    <property type="term" value="F:DNA binding"/>
    <property type="evidence" value="ECO:0007669"/>
    <property type="project" value="InterPro"/>
</dbReference>
<dbReference type="SUPFAM" id="SSF52540">
    <property type="entry name" value="P-loop containing nucleoside triphosphate hydrolases"/>
    <property type="match status" value="1"/>
</dbReference>
<dbReference type="InterPro" id="IPR008824">
    <property type="entry name" value="RuvB-like_N"/>
</dbReference>
<reference evidence="4 5" key="1">
    <citation type="submission" date="2020-01" db="EMBL/GenBank/DDBJ databases">
        <title>Complete genome sequence of Mycoplasma felis strain Myco-2.</title>
        <authorList>
            <person name="Kinoshita Y."/>
            <person name="Niwa H."/>
            <person name="Uchida-Fujii E."/>
            <person name="Nukada T."/>
        </authorList>
    </citation>
    <scope>NUCLEOTIDE SEQUENCE [LARGE SCALE GENOMIC DNA]</scope>
    <source>
        <strain evidence="4 5">Myco-2</strain>
    </source>
</reference>
<name>A0A809RV94_9BACT</name>
<keyword evidence="1" id="KW-0547">Nucleotide-binding</keyword>
<evidence type="ECO:0000313" key="4">
    <source>
        <dbReference type="EMBL" id="BBU47560.1"/>
    </source>
</evidence>
<protein>
    <submittedName>
        <fullName evidence="4">ATPase AAA</fullName>
    </submittedName>
</protein>
<dbReference type="Gene3D" id="1.10.3710.10">
    <property type="entry name" value="DNA polymerase III clamp loader subunits, C-terminal domain"/>
    <property type="match status" value="1"/>
</dbReference>
<feature type="domain" description="AAA+ ATPase" evidence="3">
    <location>
        <begin position="35"/>
        <end position="144"/>
    </location>
</feature>
<dbReference type="Pfam" id="PF16193">
    <property type="entry name" value="AAA_assoc_2"/>
    <property type="match status" value="1"/>
</dbReference>